<dbReference type="Gene3D" id="3.60.15.10">
    <property type="entry name" value="Ribonuclease Z/Hydroxyacylglutathione hydrolase-like"/>
    <property type="match status" value="1"/>
</dbReference>
<dbReference type="SMART" id="SM00849">
    <property type="entry name" value="Lactamase_B"/>
    <property type="match status" value="1"/>
</dbReference>
<sequence>MNITIHRGANQIGGCITEISTEDCKVLIDLGSNLPGTGKVELTAEQVSEIIEGADAVFYTHYHGDHIGLHHLVPAHVPQYLGPGAKEVLLGKYEALMAHGDYTKLVEAVKRMHTYHTARRMDVSGKGKIFVTPYFVSHSAFDAYMLLIECEGKRILHTGDFRGHGFLGKGLFPTLETWIENVDVLITEGTMLGRKQEHVLTEGEITRHVIQALRMHKYVFALCSSTDLERLAAFHQACKDTKRLFIVDKYQKSILDIFTRYAEKKSDCFRFDAFELINYRTKKVKDKLQSTGFLMLVRASSFRLIKGMLDVYNDEQPWLVYSMWSGYAEPDSESANEEVIRIRSLFPGRIYDGVKDGFHTSGHADVQTLREVCQAVKPRIGIISIHKEAGHRYEELGLSDYKVFGEGETETDNIHISIQ</sequence>
<feature type="domain" description="Metallo-beta-lactamase" evidence="1">
    <location>
        <begin position="13"/>
        <end position="225"/>
    </location>
</feature>
<dbReference type="PANTHER" id="PTHR43694:SF1">
    <property type="entry name" value="RIBONUCLEASE J"/>
    <property type="match status" value="1"/>
</dbReference>
<dbReference type="InterPro" id="IPR001279">
    <property type="entry name" value="Metallo-B-lactamas"/>
</dbReference>
<evidence type="ECO:0000313" key="3">
    <source>
        <dbReference type="Proteomes" id="UP000018372"/>
    </source>
</evidence>
<dbReference type="Pfam" id="PF12706">
    <property type="entry name" value="Lactamase_B_2"/>
    <property type="match status" value="1"/>
</dbReference>
<protein>
    <recommendedName>
        <fullName evidence="1">Metallo-beta-lactamase domain-containing protein</fullName>
    </recommendedName>
</protein>
<gene>
    <name evidence="2" type="ORF">BN536_02153</name>
</gene>
<dbReference type="InterPro" id="IPR036866">
    <property type="entry name" value="RibonucZ/Hydroxyglut_hydro"/>
</dbReference>
<dbReference type="AlphaFoldDB" id="R5VV14"/>
<dbReference type="Proteomes" id="UP000018372">
    <property type="component" value="Unassembled WGS sequence"/>
</dbReference>
<name>R5VV14_9BACT</name>
<dbReference type="EMBL" id="CBAT010000139">
    <property type="protein sequence ID" value="CCZ87376.1"/>
    <property type="molecule type" value="Genomic_DNA"/>
</dbReference>
<dbReference type="SUPFAM" id="SSF56281">
    <property type="entry name" value="Metallo-hydrolase/oxidoreductase"/>
    <property type="match status" value="1"/>
</dbReference>
<proteinExistence type="predicted"/>
<organism evidence="2 3">
    <name type="scientific">Phocaeicola plebeius CAG:211</name>
    <dbReference type="NCBI Taxonomy" id="1263052"/>
    <lineage>
        <taxon>Bacteria</taxon>
        <taxon>Pseudomonadati</taxon>
        <taxon>Bacteroidota</taxon>
        <taxon>Bacteroidia</taxon>
        <taxon>Bacteroidales</taxon>
        <taxon>Bacteroidaceae</taxon>
        <taxon>Phocaeicola</taxon>
    </lineage>
</organism>
<dbReference type="RefSeq" id="WP_022054342.1">
    <property type="nucleotide sequence ID" value="NZ_HF998179.1"/>
</dbReference>
<comment type="caution">
    <text evidence="2">The sequence shown here is derived from an EMBL/GenBank/DDBJ whole genome shotgun (WGS) entry which is preliminary data.</text>
</comment>
<evidence type="ECO:0000313" key="2">
    <source>
        <dbReference type="EMBL" id="CCZ87376.1"/>
    </source>
</evidence>
<reference evidence="2" key="1">
    <citation type="submission" date="2012-11" db="EMBL/GenBank/DDBJ databases">
        <title>Dependencies among metagenomic species, viruses, plasmids and units of genetic variation.</title>
        <authorList>
            <person name="Nielsen H.B."/>
            <person name="Almeida M."/>
            <person name="Juncker A.S."/>
            <person name="Rasmussen S."/>
            <person name="Li J."/>
            <person name="Sunagawa S."/>
            <person name="Plichta D."/>
            <person name="Gautier L."/>
            <person name="Le Chatelier E."/>
            <person name="Peletier E."/>
            <person name="Bonde I."/>
            <person name="Nielsen T."/>
            <person name="Manichanh C."/>
            <person name="Arumugam M."/>
            <person name="Batto J."/>
            <person name="Santos M.B.Q.D."/>
            <person name="Blom N."/>
            <person name="Borruel N."/>
            <person name="Burgdorf K.S."/>
            <person name="Boumezbeur F."/>
            <person name="Casellas F."/>
            <person name="Dore J."/>
            <person name="Guarner F."/>
            <person name="Hansen T."/>
            <person name="Hildebrand F."/>
            <person name="Kaas R.S."/>
            <person name="Kennedy S."/>
            <person name="Kristiansen K."/>
            <person name="Kultima J.R."/>
            <person name="Leonard P."/>
            <person name="Levenez F."/>
            <person name="Lund O."/>
            <person name="Moumen B."/>
            <person name="Le Paslier D."/>
            <person name="Pons N."/>
            <person name="Pedersen O."/>
            <person name="Prifti E."/>
            <person name="Qin J."/>
            <person name="Raes J."/>
            <person name="Tap J."/>
            <person name="Tims S."/>
            <person name="Ussery D.W."/>
            <person name="Yamada T."/>
            <person name="MetaHit consortium"/>
            <person name="Renault P."/>
            <person name="Sicheritz-Ponten T."/>
            <person name="Bork P."/>
            <person name="Wang J."/>
            <person name="Brunak S."/>
            <person name="Ehrlich S.D."/>
        </authorList>
    </citation>
    <scope>NUCLEOTIDE SEQUENCE [LARGE SCALE GENOMIC DNA]</scope>
</reference>
<evidence type="ECO:0000259" key="1">
    <source>
        <dbReference type="SMART" id="SM00849"/>
    </source>
</evidence>
<dbReference type="PANTHER" id="PTHR43694">
    <property type="entry name" value="RIBONUCLEASE J"/>
    <property type="match status" value="1"/>
</dbReference>
<accession>R5VV14</accession>